<organism evidence="23 24">
    <name type="scientific">Streptomyces rubellomurinus (strain ATCC 31215)</name>
    <dbReference type="NCBI Taxonomy" id="359131"/>
    <lineage>
        <taxon>Bacteria</taxon>
        <taxon>Bacillati</taxon>
        <taxon>Actinomycetota</taxon>
        <taxon>Actinomycetes</taxon>
        <taxon>Kitasatosporales</taxon>
        <taxon>Streptomycetaceae</taxon>
        <taxon>Streptomyces</taxon>
    </lineage>
</organism>
<evidence type="ECO:0000313" key="24">
    <source>
        <dbReference type="Proteomes" id="UP000033699"/>
    </source>
</evidence>
<keyword evidence="7 20" id="KW-0028">Amino-acid biosynthesis</keyword>
<dbReference type="Gene3D" id="3.40.50.720">
    <property type="entry name" value="NAD(P)-binding Rossmann-like Domain"/>
    <property type="match status" value="1"/>
</dbReference>
<evidence type="ECO:0000256" key="18">
    <source>
        <dbReference type="PIRSR" id="PIRSR000098-1"/>
    </source>
</evidence>
<evidence type="ECO:0000256" key="17">
    <source>
        <dbReference type="ARBA" id="ARBA00049031"/>
    </source>
</evidence>
<evidence type="ECO:0000256" key="8">
    <source>
        <dbReference type="ARBA" id="ARBA00022697"/>
    </source>
</evidence>
<evidence type="ECO:0000259" key="22">
    <source>
        <dbReference type="PROSITE" id="PS51671"/>
    </source>
</evidence>
<evidence type="ECO:0000256" key="6">
    <source>
        <dbReference type="ARBA" id="ARBA00013376"/>
    </source>
</evidence>
<dbReference type="PANTHER" id="PTHR43331">
    <property type="entry name" value="HOMOSERINE DEHYDROGENASE"/>
    <property type="match status" value="1"/>
</dbReference>
<accession>A0A0F2TFR0</accession>
<protein>
    <recommendedName>
        <fullName evidence="6 20">Homoserine dehydrogenase</fullName>
        <ecNumber evidence="5 20">1.1.1.3</ecNumber>
    </recommendedName>
</protein>
<dbReference type="InterPro" id="IPR045865">
    <property type="entry name" value="ACT-like_dom_sf"/>
</dbReference>
<dbReference type="InterPro" id="IPR002912">
    <property type="entry name" value="ACT_dom"/>
</dbReference>
<dbReference type="FunFam" id="3.30.360.10:FF:000005">
    <property type="entry name" value="Homoserine dehydrogenase"/>
    <property type="match status" value="1"/>
</dbReference>
<evidence type="ECO:0000256" key="7">
    <source>
        <dbReference type="ARBA" id="ARBA00022605"/>
    </source>
</evidence>
<dbReference type="SUPFAM" id="SSF55347">
    <property type="entry name" value="Glyceraldehyde-3-phosphate dehydrogenase-like, C-terminal domain"/>
    <property type="match status" value="1"/>
</dbReference>
<name>A0A0F2TFR0_STRR3</name>
<comment type="catalytic activity">
    <reaction evidence="16">
        <text>L-homoserine + NADP(+) = L-aspartate 4-semialdehyde + NADPH + H(+)</text>
        <dbReference type="Rhea" id="RHEA:15761"/>
        <dbReference type="ChEBI" id="CHEBI:15378"/>
        <dbReference type="ChEBI" id="CHEBI:57476"/>
        <dbReference type="ChEBI" id="CHEBI:57783"/>
        <dbReference type="ChEBI" id="CHEBI:58349"/>
        <dbReference type="ChEBI" id="CHEBI:537519"/>
        <dbReference type="EC" id="1.1.1.3"/>
    </reaction>
    <physiologicalReaction direction="right-to-left" evidence="16">
        <dbReference type="Rhea" id="RHEA:15763"/>
    </physiologicalReaction>
</comment>
<comment type="pathway">
    <text evidence="2 20">Amino-acid biosynthesis; L-threonine biosynthesis; L-threonine from L-aspartate: step 3/5.</text>
</comment>
<evidence type="ECO:0000256" key="21">
    <source>
        <dbReference type="RuleBase" id="RU004171"/>
    </source>
</evidence>
<evidence type="ECO:0000256" key="14">
    <source>
        <dbReference type="ARBA" id="ARBA00023167"/>
    </source>
</evidence>
<comment type="caution">
    <text evidence="23">The sequence shown here is derived from an EMBL/GenBank/DDBJ whole genome shotgun (WGS) entry which is preliminary data.</text>
</comment>
<feature type="binding site" evidence="19">
    <location>
        <position position="192"/>
    </location>
    <ligand>
        <name>L-homoserine</name>
        <dbReference type="ChEBI" id="CHEBI:57476"/>
    </ligand>
</feature>
<dbReference type="Gene3D" id="3.30.360.10">
    <property type="entry name" value="Dihydrodipicolinate Reductase, domain 2"/>
    <property type="match status" value="1"/>
</dbReference>
<dbReference type="InterPro" id="IPR016204">
    <property type="entry name" value="HDH"/>
</dbReference>
<evidence type="ECO:0000256" key="4">
    <source>
        <dbReference type="ARBA" id="ARBA00006753"/>
    </source>
</evidence>
<gene>
    <name evidence="23" type="ORF">VM95_11005</name>
</gene>
<feature type="binding site" evidence="19">
    <location>
        <begin position="12"/>
        <end position="19"/>
    </location>
    <ligand>
        <name>NADP(+)</name>
        <dbReference type="ChEBI" id="CHEBI:58349"/>
    </ligand>
</feature>
<dbReference type="Pfam" id="PF03447">
    <property type="entry name" value="NAD_binding_3"/>
    <property type="match status" value="1"/>
</dbReference>
<comment type="similarity">
    <text evidence="4 21">Belongs to the homoserine dehydrogenase family.</text>
</comment>
<proteinExistence type="inferred from homology"/>
<dbReference type="InterPro" id="IPR001342">
    <property type="entry name" value="HDH_cat"/>
</dbReference>
<dbReference type="GO" id="GO:0046872">
    <property type="term" value="F:metal ion binding"/>
    <property type="evidence" value="ECO:0007669"/>
    <property type="project" value="UniProtKB-KW"/>
</dbReference>
<evidence type="ECO:0000256" key="5">
    <source>
        <dbReference type="ARBA" id="ARBA00013213"/>
    </source>
</evidence>
<keyword evidence="12" id="KW-0520">NAD</keyword>
<evidence type="ECO:0000256" key="15">
    <source>
        <dbReference type="ARBA" id="ARBA00044930"/>
    </source>
</evidence>
<comment type="function">
    <text evidence="15">Catalyzes the conversion of L-aspartate-beta-semialdehyde (L-Asa) to L-homoserine (L-Hse), the third step in the biosynthesis of threonine and methionine from aspartate.</text>
</comment>
<feature type="binding site" evidence="19">
    <location>
        <position position="107"/>
    </location>
    <ligand>
        <name>NADPH</name>
        <dbReference type="ChEBI" id="CHEBI:57783"/>
    </ligand>
</feature>
<keyword evidence="8 20" id="KW-0791">Threonine biosynthesis</keyword>
<keyword evidence="24" id="KW-1185">Reference proteome</keyword>
<dbReference type="PANTHER" id="PTHR43331:SF1">
    <property type="entry name" value="HOMOSERINE DEHYDROGENASE"/>
    <property type="match status" value="1"/>
</dbReference>
<dbReference type="Pfam" id="PF00742">
    <property type="entry name" value="Homoserine_dh"/>
    <property type="match status" value="1"/>
</dbReference>
<evidence type="ECO:0000256" key="13">
    <source>
        <dbReference type="ARBA" id="ARBA00023053"/>
    </source>
</evidence>
<feature type="domain" description="ACT" evidence="22">
    <location>
        <begin position="353"/>
        <end position="426"/>
    </location>
</feature>
<dbReference type="GO" id="GO:0004412">
    <property type="term" value="F:homoserine dehydrogenase activity"/>
    <property type="evidence" value="ECO:0007669"/>
    <property type="project" value="UniProtKB-EC"/>
</dbReference>
<evidence type="ECO:0000256" key="3">
    <source>
        <dbReference type="ARBA" id="ARBA00005062"/>
    </source>
</evidence>
<keyword evidence="11 20" id="KW-0560">Oxidoreductase</keyword>
<dbReference type="PATRIC" id="fig|359131.3.peg.2000"/>
<evidence type="ECO:0000256" key="9">
    <source>
        <dbReference type="ARBA" id="ARBA00022723"/>
    </source>
</evidence>
<dbReference type="PROSITE" id="PS01042">
    <property type="entry name" value="HOMOSER_DHGENASE"/>
    <property type="match status" value="1"/>
</dbReference>
<dbReference type="UniPathway" id="UPA00051">
    <property type="reaction ID" value="UER00465"/>
</dbReference>
<evidence type="ECO:0000256" key="1">
    <source>
        <dbReference type="ARBA" id="ARBA00001920"/>
    </source>
</evidence>
<dbReference type="UniPathway" id="UPA00050">
    <property type="reaction ID" value="UER00063"/>
</dbReference>
<dbReference type="PIRSF" id="PIRSF000098">
    <property type="entry name" value="Homoser_dehydrog"/>
    <property type="match status" value="1"/>
</dbReference>
<dbReference type="InterPro" id="IPR005106">
    <property type="entry name" value="Asp/hSer_DH_NAD-bd"/>
</dbReference>
<dbReference type="GO" id="GO:0009088">
    <property type="term" value="P:threonine biosynthetic process"/>
    <property type="evidence" value="ECO:0007669"/>
    <property type="project" value="UniProtKB-UniPathway"/>
</dbReference>
<evidence type="ECO:0000256" key="12">
    <source>
        <dbReference type="ARBA" id="ARBA00023027"/>
    </source>
</evidence>
<reference evidence="23 24" key="1">
    <citation type="submission" date="2015-02" db="EMBL/GenBank/DDBJ databases">
        <authorList>
            <person name="Ju K.-S."/>
            <person name="Doroghazi J.R."/>
            <person name="Metcalf W."/>
        </authorList>
    </citation>
    <scope>NUCLEOTIDE SEQUENCE [LARGE SCALE GENOMIC DNA]</scope>
    <source>
        <strain evidence="23 24">ATCC 31215</strain>
    </source>
</reference>
<dbReference type="FunFam" id="3.40.50.720:FF:000062">
    <property type="entry name" value="Homoserine dehydrogenase"/>
    <property type="match status" value="1"/>
</dbReference>
<dbReference type="SUPFAM" id="SSF51735">
    <property type="entry name" value="NAD(P)-binding Rossmann-fold domains"/>
    <property type="match status" value="1"/>
</dbReference>
<dbReference type="EC" id="1.1.1.3" evidence="5 20"/>
<keyword evidence="14 20" id="KW-0486">Methionine biosynthesis</keyword>
<feature type="active site" description="Proton donor" evidence="18">
    <location>
        <position position="207"/>
    </location>
</feature>
<dbReference type="InterPro" id="IPR019811">
    <property type="entry name" value="HDH_CS"/>
</dbReference>
<dbReference type="InterPro" id="IPR036291">
    <property type="entry name" value="NAD(P)-bd_dom_sf"/>
</dbReference>
<evidence type="ECO:0000256" key="11">
    <source>
        <dbReference type="ARBA" id="ARBA00023002"/>
    </source>
</evidence>
<evidence type="ECO:0000256" key="10">
    <source>
        <dbReference type="ARBA" id="ARBA00022857"/>
    </source>
</evidence>
<comment type="pathway">
    <text evidence="3 20">Amino-acid biosynthesis; L-methionine biosynthesis via de novo pathway; L-homoserine from L-aspartate: step 3/3.</text>
</comment>
<dbReference type="Gene3D" id="3.30.70.260">
    <property type="match status" value="1"/>
</dbReference>
<dbReference type="RefSeq" id="WP_045694780.1">
    <property type="nucleotide sequence ID" value="NZ_JZKH01000017.1"/>
</dbReference>
<evidence type="ECO:0000256" key="19">
    <source>
        <dbReference type="PIRSR" id="PIRSR000098-2"/>
    </source>
</evidence>
<dbReference type="GO" id="GO:0009086">
    <property type="term" value="P:methionine biosynthetic process"/>
    <property type="evidence" value="ECO:0007669"/>
    <property type="project" value="UniProtKB-KW"/>
</dbReference>
<dbReference type="EMBL" id="JZKH01000017">
    <property type="protein sequence ID" value="KJS62048.1"/>
    <property type="molecule type" value="Genomic_DNA"/>
</dbReference>
<dbReference type="AlphaFoldDB" id="A0A0F2TFR0"/>
<dbReference type="SUPFAM" id="SSF55021">
    <property type="entry name" value="ACT-like"/>
    <property type="match status" value="1"/>
</dbReference>
<dbReference type="OrthoDB" id="9808167at2"/>
<dbReference type="Pfam" id="PF01842">
    <property type="entry name" value="ACT"/>
    <property type="match status" value="1"/>
</dbReference>
<keyword evidence="10 19" id="KW-0521">NADP</keyword>
<evidence type="ECO:0000256" key="20">
    <source>
        <dbReference type="RuleBase" id="RU000579"/>
    </source>
</evidence>
<evidence type="ECO:0000313" key="23">
    <source>
        <dbReference type="EMBL" id="KJS62048.1"/>
    </source>
</evidence>
<sequence>MMRTRPLKVALLGCGVVGSEVARIMTTTADDLTARIGAPVELAGIAVRRAGRVRPGVPEHLITTDAEALINRGDIDVVVEVVGGIEPSKSLILSAFKQGASVVSANKALLAQDGTELHAAAAEAGVDLYYEAAVAGAIPLLRPLRESLAGDKVDRVLGIVNGTTNFILDKMDTSGAGYSEALEEATALGYAEADPTADVEGFDAAAKAAILAGIAFHTKVTAADVYREGITEVTAADIASAKEMGCVVKLLAICERAKDGESVTARVHPAMIPLSHPLASVREAYNAVFVEAEAAGRLMFYGPGAGGSPTASAVLGDLVAVCRNKLAGATGPGDSVYTRLPAKPMGDVVTRYHVSLDVDDRAGVLAQVASVFAEHGVSIDTVRQQGRDGDASLVVVTHRATDAALSATVDKLRALDSVRDVASIMRVEGE</sequence>
<comment type="cofactor">
    <cofactor evidence="1">
        <name>a metal cation</name>
        <dbReference type="ChEBI" id="CHEBI:25213"/>
    </cofactor>
</comment>
<dbReference type="CDD" id="cd04881">
    <property type="entry name" value="ACT_HSDH-Hom"/>
    <property type="match status" value="1"/>
</dbReference>
<keyword evidence="13" id="KW-0915">Sodium</keyword>
<keyword evidence="9" id="KW-0479">Metal-binding</keyword>
<dbReference type="NCBIfam" id="NF004976">
    <property type="entry name" value="PRK06349.1"/>
    <property type="match status" value="1"/>
</dbReference>
<dbReference type="Proteomes" id="UP000033699">
    <property type="component" value="Unassembled WGS sequence"/>
</dbReference>
<comment type="catalytic activity">
    <reaction evidence="17">
        <text>L-homoserine + NAD(+) = L-aspartate 4-semialdehyde + NADH + H(+)</text>
        <dbReference type="Rhea" id="RHEA:15757"/>
        <dbReference type="ChEBI" id="CHEBI:15378"/>
        <dbReference type="ChEBI" id="CHEBI:57476"/>
        <dbReference type="ChEBI" id="CHEBI:57540"/>
        <dbReference type="ChEBI" id="CHEBI:57945"/>
        <dbReference type="ChEBI" id="CHEBI:537519"/>
        <dbReference type="EC" id="1.1.1.3"/>
    </reaction>
    <physiologicalReaction direction="right-to-left" evidence="17">
        <dbReference type="Rhea" id="RHEA:15759"/>
    </physiologicalReaction>
</comment>
<evidence type="ECO:0000256" key="16">
    <source>
        <dbReference type="ARBA" id="ARBA00048841"/>
    </source>
</evidence>
<evidence type="ECO:0000256" key="2">
    <source>
        <dbReference type="ARBA" id="ARBA00005056"/>
    </source>
</evidence>
<dbReference type="PROSITE" id="PS51671">
    <property type="entry name" value="ACT"/>
    <property type="match status" value="1"/>
</dbReference>
<dbReference type="GO" id="GO:0050661">
    <property type="term" value="F:NADP binding"/>
    <property type="evidence" value="ECO:0007669"/>
    <property type="project" value="InterPro"/>
</dbReference>